<gene>
    <name evidence="1" type="ORF">DFR64_1005</name>
</gene>
<sequence length="32" mass="3833">MMFTLKKTVEEKKKSNSKIILIFSSLENYYFA</sequence>
<dbReference type="EMBL" id="QUMS01000001">
    <property type="protein sequence ID" value="REG11130.1"/>
    <property type="molecule type" value="Genomic_DNA"/>
</dbReference>
<accession>A0A3E0AMK0</accession>
<organism evidence="1 2">
    <name type="scientific">Pelolinea submarina</name>
    <dbReference type="NCBI Taxonomy" id="913107"/>
    <lineage>
        <taxon>Bacteria</taxon>
        <taxon>Bacillati</taxon>
        <taxon>Chloroflexota</taxon>
        <taxon>Anaerolineae</taxon>
        <taxon>Anaerolineales</taxon>
        <taxon>Anaerolineaceae</taxon>
        <taxon>Pelolinea</taxon>
    </lineage>
</organism>
<protein>
    <submittedName>
        <fullName evidence="1">Uncharacterized protein</fullName>
    </submittedName>
</protein>
<comment type="caution">
    <text evidence="1">The sequence shown here is derived from an EMBL/GenBank/DDBJ whole genome shotgun (WGS) entry which is preliminary data.</text>
</comment>
<name>A0A3E0AMK0_9CHLR</name>
<reference evidence="1 2" key="1">
    <citation type="submission" date="2018-08" db="EMBL/GenBank/DDBJ databases">
        <title>Genomic Encyclopedia of Type Strains, Phase IV (KMG-IV): sequencing the most valuable type-strain genomes for metagenomic binning, comparative biology and taxonomic classification.</title>
        <authorList>
            <person name="Goeker M."/>
        </authorList>
    </citation>
    <scope>NUCLEOTIDE SEQUENCE [LARGE SCALE GENOMIC DNA]</scope>
    <source>
        <strain evidence="1 2">DSM 23923</strain>
    </source>
</reference>
<dbReference type="AlphaFoldDB" id="A0A3E0AMK0"/>
<evidence type="ECO:0000313" key="1">
    <source>
        <dbReference type="EMBL" id="REG11130.1"/>
    </source>
</evidence>
<evidence type="ECO:0000313" key="2">
    <source>
        <dbReference type="Proteomes" id="UP000256388"/>
    </source>
</evidence>
<dbReference type="Proteomes" id="UP000256388">
    <property type="component" value="Unassembled WGS sequence"/>
</dbReference>
<proteinExistence type="predicted"/>
<keyword evidence="2" id="KW-1185">Reference proteome</keyword>